<evidence type="ECO:0000256" key="1">
    <source>
        <dbReference type="SAM" id="MobiDB-lite"/>
    </source>
</evidence>
<sequence>MDETKKLKRKQRRQCQKANKRAGRAAQQAEEPEHKAARVAELKRELLAAEMDAARADATIARLAVAEKKEQLRAAVKGRPAPKTPEKGPAAPEHPAAGDAPPAGPVVSPARAATPARAVFPPHPPTGRCVPVCPGGPSPCIPLERAGSWLGI</sequence>
<feature type="compositionally biased region" description="Low complexity" evidence="1">
    <location>
        <begin position="87"/>
        <end position="113"/>
    </location>
</feature>
<organism evidence="2 3">
    <name type="scientific">Penicillium canescens</name>
    <dbReference type="NCBI Taxonomy" id="5083"/>
    <lineage>
        <taxon>Eukaryota</taxon>
        <taxon>Fungi</taxon>
        <taxon>Dikarya</taxon>
        <taxon>Ascomycota</taxon>
        <taxon>Pezizomycotina</taxon>
        <taxon>Eurotiomycetes</taxon>
        <taxon>Eurotiomycetidae</taxon>
        <taxon>Eurotiales</taxon>
        <taxon>Aspergillaceae</taxon>
        <taxon>Penicillium</taxon>
    </lineage>
</organism>
<accession>A0AAD6NCP2</accession>
<dbReference type="AlphaFoldDB" id="A0AAD6NCP2"/>
<keyword evidence="3" id="KW-1185">Reference proteome</keyword>
<evidence type="ECO:0000313" key="3">
    <source>
        <dbReference type="Proteomes" id="UP001219568"/>
    </source>
</evidence>
<feature type="region of interest" description="Disordered" evidence="1">
    <location>
        <begin position="70"/>
        <end position="128"/>
    </location>
</feature>
<reference evidence="2" key="1">
    <citation type="journal article" date="2023" name="IMA Fungus">
        <title>Comparative genomic study of the Penicillium genus elucidates a diverse pangenome and 15 lateral gene transfer events.</title>
        <authorList>
            <person name="Petersen C."/>
            <person name="Sorensen T."/>
            <person name="Nielsen M.R."/>
            <person name="Sondergaard T.E."/>
            <person name="Sorensen J.L."/>
            <person name="Fitzpatrick D.A."/>
            <person name="Frisvad J.C."/>
            <person name="Nielsen K.L."/>
        </authorList>
    </citation>
    <scope>NUCLEOTIDE SEQUENCE</scope>
    <source>
        <strain evidence="2">IBT 15450</strain>
    </source>
</reference>
<proteinExistence type="predicted"/>
<dbReference type="Proteomes" id="UP001219568">
    <property type="component" value="Unassembled WGS sequence"/>
</dbReference>
<reference evidence="2" key="2">
    <citation type="submission" date="2023-01" db="EMBL/GenBank/DDBJ databases">
        <authorList>
            <person name="Petersen C."/>
        </authorList>
    </citation>
    <scope>NUCLEOTIDE SEQUENCE</scope>
    <source>
        <strain evidence="2">IBT 15450</strain>
    </source>
</reference>
<feature type="compositionally biased region" description="Basic residues" evidence="1">
    <location>
        <begin position="1"/>
        <end position="23"/>
    </location>
</feature>
<protein>
    <submittedName>
        <fullName evidence="2">Uncharacterized protein</fullName>
    </submittedName>
</protein>
<evidence type="ECO:0000313" key="2">
    <source>
        <dbReference type="EMBL" id="KAJ6052350.1"/>
    </source>
</evidence>
<comment type="caution">
    <text evidence="2">The sequence shown here is derived from an EMBL/GenBank/DDBJ whole genome shotgun (WGS) entry which is preliminary data.</text>
</comment>
<name>A0AAD6NCP2_PENCN</name>
<feature type="region of interest" description="Disordered" evidence="1">
    <location>
        <begin position="1"/>
        <end position="37"/>
    </location>
</feature>
<gene>
    <name evidence="2" type="ORF">N7460_002884</name>
</gene>
<dbReference type="EMBL" id="JAQJZL010000002">
    <property type="protein sequence ID" value="KAJ6052350.1"/>
    <property type="molecule type" value="Genomic_DNA"/>
</dbReference>